<name>A0A430F4K2_9BIFI</name>
<reference evidence="1 2" key="1">
    <citation type="submission" date="2018-09" db="EMBL/GenBank/DDBJ databases">
        <title>Characterization of the phylogenetic diversity of five novel species belonging to the genus Bifidobacterium.</title>
        <authorList>
            <person name="Lugli G.A."/>
            <person name="Duranti S."/>
            <person name="Milani C."/>
        </authorList>
    </citation>
    <scope>NUCLEOTIDE SEQUENCE [LARGE SCALE GENOMIC DNA]</scope>
    <source>
        <strain evidence="1 2">2020B</strain>
    </source>
</reference>
<proteinExistence type="predicted"/>
<evidence type="ECO:0000313" key="1">
    <source>
        <dbReference type="EMBL" id="RSX44684.1"/>
    </source>
</evidence>
<gene>
    <name evidence="1" type="ORF">D2E22_1970</name>
</gene>
<dbReference type="EMBL" id="QXGI01000012">
    <property type="protein sequence ID" value="RSX44684.1"/>
    <property type="molecule type" value="Genomic_DNA"/>
</dbReference>
<dbReference type="AlphaFoldDB" id="A0A430F4K2"/>
<dbReference type="Proteomes" id="UP000288052">
    <property type="component" value="Unassembled WGS sequence"/>
</dbReference>
<evidence type="ECO:0000313" key="2">
    <source>
        <dbReference type="Proteomes" id="UP000288052"/>
    </source>
</evidence>
<sequence>MMDIERAKSTVIEVFGDVAGLVSFPVSWKSGPVDGGHMVGTLYVDGRDFDFGFAFRATPGKAVAAHVLNLRVAAVASNLLGTIDVEDMWVSWGNSHTSWDESRGVRGFYDAVNSVAGHVTGLVESDIEAYANLLTVAYALKQLADRYRAD</sequence>
<organism evidence="1 2">
    <name type="scientific">Bifidobacterium castoris</name>
    <dbReference type="NCBI Taxonomy" id="2306972"/>
    <lineage>
        <taxon>Bacteria</taxon>
        <taxon>Bacillati</taxon>
        <taxon>Actinomycetota</taxon>
        <taxon>Actinomycetes</taxon>
        <taxon>Bifidobacteriales</taxon>
        <taxon>Bifidobacteriaceae</taxon>
        <taxon>Bifidobacterium</taxon>
    </lineage>
</organism>
<protein>
    <submittedName>
        <fullName evidence="1">Uncharacterized protein</fullName>
    </submittedName>
</protein>
<dbReference type="RefSeq" id="WP_126032927.1">
    <property type="nucleotide sequence ID" value="NZ_QXGI01000012.1"/>
</dbReference>
<accession>A0A430F4K2</accession>
<keyword evidence="2" id="KW-1185">Reference proteome</keyword>
<comment type="caution">
    <text evidence="1">The sequence shown here is derived from an EMBL/GenBank/DDBJ whole genome shotgun (WGS) entry which is preliminary data.</text>
</comment>